<comment type="caution">
    <text evidence="1">The sequence shown here is derived from an EMBL/GenBank/DDBJ whole genome shotgun (WGS) entry which is preliminary data.</text>
</comment>
<dbReference type="Gene3D" id="1.10.1660.10">
    <property type="match status" value="1"/>
</dbReference>
<dbReference type="Proteomes" id="UP001363010">
    <property type="component" value="Unassembled WGS sequence"/>
</dbReference>
<organism evidence="1 2">
    <name type="scientific">Variovorax humicola</name>
    <dbReference type="NCBI Taxonomy" id="1769758"/>
    <lineage>
        <taxon>Bacteria</taxon>
        <taxon>Pseudomonadati</taxon>
        <taxon>Pseudomonadota</taxon>
        <taxon>Betaproteobacteria</taxon>
        <taxon>Burkholderiales</taxon>
        <taxon>Comamonadaceae</taxon>
        <taxon>Variovorax</taxon>
    </lineage>
</organism>
<protein>
    <submittedName>
        <fullName evidence="1">Chaperone modulator CbpM</fullName>
    </submittedName>
</protein>
<reference evidence="1 2" key="1">
    <citation type="submission" date="2024-03" db="EMBL/GenBank/DDBJ databases">
        <title>Novel species of the genus Variovorax.</title>
        <authorList>
            <person name="Liu Q."/>
            <person name="Xin Y.-H."/>
        </authorList>
    </citation>
    <scope>NUCLEOTIDE SEQUENCE [LARGE SCALE GENOMIC DNA]</scope>
    <source>
        <strain evidence="1 2">KACC 18501</strain>
    </source>
</reference>
<dbReference type="Pfam" id="PF13591">
    <property type="entry name" value="MerR_2"/>
    <property type="match status" value="1"/>
</dbReference>
<evidence type="ECO:0000313" key="2">
    <source>
        <dbReference type="Proteomes" id="UP001363010"/>
    </source>
</evidence>
<sequence length="109" mass="11673">MATRSVIAATSVVSSAQPLAVGELAHAVGADTAWVVQLVEVGIVHVSVQDAEPAQWRFGSADLQRALEARRLERDFGVGLDAAALILDLQHEVRRLKAMLYARGLSRGD</sequence>
<evidence type="ECO:0000313" key="1">
    <source>
        <dbReference type="EMBL" id="MEJ8821732.1"/>
    </source>
</evidence>
<accession>A0ABU8VVK0</accession>
<keyword evidence="2" id="KW-1185">Reference proteome</keyword>
<dbReference type="RefSeq" id="WP_340362769.1">
    <property type="nucleotide sequence ID" value="NZ_JBBKZV010000002.1"/>
</dbReference>
<name>A0ABU8VVK0_9BURK</name>
<dbReference type="EMBL" id="JBBKZV010000002">
    <property type="protein sequence ID" value="MEJ8821732.1"/>
    <property type="molecule type" value="Genomic_DNA"/>
</dbReference>
<proteinExistence type="predicted"/>
<gene>
    <name evidence="1" type="ORF">WKW80_06740</name>
</gene>